<dbReference type="EMBL" id="VNHO01000008">
    <property type="protein sequence ID" value="TYP56732.1"/>
    <property type="molecule type" value="Genomic_DNA"/>
</dbReference>
<dbReference type="RefSeq" id="WP_148866797.1">
    <property type="nucleotide sequence ID" value="NZ_VNHO01000008.1"/>
</dbReference>
<evidence type="ECO:0000313" key="2">
    <source>
        <dbReference type="Proteomes" id="UP000322294"/>
    </source>
</evidence>
<gene>
    <name evidence="1" type="ORF">LZ11_01013</name>
</gene>
<dbReference type="OrthoDB" id="1727145at2"/>
<protein>
    <submittedName>
        <fullName evidence="1">Uncharacterized protein</fullName>
    </submittedName>
</protein>
<evidence type="ECO:0000313" key="1">
    <source>
        <dbReference type="EMBL" id="TYP56732.1"/>
    </source>
</evidence>
<organism evidence="1 2">
    <name type="scientific">Thermosediminibacter litoriperuensis</name>
    <dbReference type="NCBI Taxonomy" id="291989"/>
    <lineage>
        <taxon>Bacteria</taxon>
        <taxon>Bacillati</taxon>
        <taxon>Bacillota</taxon>
        <taxon>Clostridia</taxon>
        <taxon>Thermosediminibacterales</taxon>
        <taxon>Thermosediminibacteraceae</taxon>
        <taxon>Thermosediminibacter</taxon>
    </lineage>
</organism>
<accession>A0A5S5AXC5</accession>
<proteinExistence type="predicted"/>
<reference evidence="1 2" key="1">
    <citation type="submission" date="2019-07" db="EMBL/GenBank/DDBJ databases">
        <title>Genomic Encyclopedia of Type Strains, Phase I: the one thousand microbial genomes (KMG-I) project.</title>
        <authorList>
            <person name="Kyrpides N."/>
        </authorList>
    </citation>
    <scope>NUCLEOTIDE SEQUENCE [LARGE SCALE GENOMIC DNA]</scope>
    <source>
        <strain evidence="1 2">DSM 16647</strain>
    </source>
</reference>
<dbReference type="Proteomes" id="UP000322294">
    <property type="component" value="Unassembled WGS sequence"/>
</dbReference>
<comment type="caution">
    <text evidence="1">The sequence shown here is derived from an EMBL/GenBank/DDBJ whole genome shotgun (WGS) entry which is preliminary data.</text>
</comment>
<dbReference type="AlphaFoldDB" id="A0A5S5AXC5"/>
<keyword evidence="2" id="KW-1185">Reference proteome</keyword>
<sequence>MDDRQKQIEEIVDFVSHHKNSLASINICSRILGDKFVRVDDEVIRELKVKLPRADSEELEAFYYMIK</sequence>
<name>A0A5S5AXC5_9FIRM</name>